<dbReference type="OrthoDB" id="10259294at2759"/>
<organism evidence="2 3">
    <name type="scientific">Sphaeroforma arctica JP610</name>
    <dbReference type="NCBI Taxonomy" id="667725"/>
    <lineage>
        <taxon>Eukaryota</taxon>
        <taxon>Ichthyosporea</taxon>
        <taxon>Ichthyophonida</taxon>
        <taxon>Sphaeroforma</taxon>
    </lineage>
</organism>
<evidence type="ECO:0000313" key="2">
    <source>
        <dbReference type="EMBL" id="KNC80147.1"/>
    </source>
</evidence>
<dbReference type="Proteomes" id="UP000054560">
    <property type="component" value="Unassembled WGS sequence"/>
</dbReference>
<proteinExistence type="predicted"/>
<dbReference type="GeneID" id="25907990"/>
<dbReference type="STRING" id="667725.A0A0L0FTM3"/>
<gene>
    <name evidence="2" type="ORF">SARC_07486</name>
</gene>
<dbReference type="EMBL" id="KQ242193">
    <property type="protein sequence ID" value="KNC80147.1"/>
    <property type="molecule type" value="Genomic_DNA"/>
</dbReference>
<keyword evidence="3" id="KW-1185">Reference proteome</keyword>
<accession>A0A0L0FTM3</accession>
<name>A0A0L0FTM3_9EUKA</name>
<dbReference type="RefSeq" id="XP_014154049.1">
    <property type="nucleotide sequence ID" value="XM_014298574.1"/>
</dbReference>
<sequence length="1127" mass="123028">MDMYTFECVPTDPCYHSPCDFVSTRCEPQADGQYICRDICDAQTCDYAVDVCQLDGAGGFICKPICDESSCDMMSEVCEVDGAGDYTCRSICECDETTQDCILDYAGGFYCQERDACLSNPCDNDSSVCQTMDGGYHCVDICNEQTCNYMEENCVLLYDGAGSFECKPICDSHNCDMTSEICEPDGTGNHQCKPICHESSCDMSSEVCELDGTGSFHCKPICDEFTCDMMSETCELDGTGSYQCKPICTDTSCDMMSQSCELDGTGSFYCKDICDETTCDIMSETCVPDGTGSYYCNPICHENACDMMSETCEPDGTGSHYCRPICDNAPCDMMSQTCELDGTGSFYCKDICNENRCDMMSQVCELDHAGGYFCKGLCDEPSPCDSTTQDCVLDPTGSFTCVERDPCISQPCMSDAEICIPDSTTNSYHCRPVCHPAACDPAMQYCVEDDMAWHCEDICRPESCDPVSEHCIVLAGDVQDASGFECRPICDNAGCSDHEICALDGTGGFVCMPMNQCDFNPCDEHHQCIDLGQGNYECELIDACASNPCEEHTVCEHTPGMGGQYMCRPVCYPLACDQATQYCIEDGAGILCEDICVEGMCDSISQYCNILPEGYQERHECVDICQSETCPAGEICALDGTGSYMCMPADPCEYNPCPEYHDCEPLGDGEYTCMPQKGACCTEDAGTCDDGTTEDSCMGYFFGPGSMCAMVGDQCRAAGACCMDESCTDGIGEFYGDKSSCMDFEEQCRASTMESSTTVHSTSTSDYTTSSSTDMSSSTDYTTSSSTDMSSSTDYTTSSSTDMSRSTDYTTSSSIDMSSSTDYTTSSSTDMSNSTDMTTTSSTDTVTSTSEQPSTSETTDPCDQCLEDERCIIDPITGTAQCVPKDRCGCNCQDNSIADDSASVCIDDESGFSDIAGFNTLPTLFDRRRTEEEEPTICIAPHKQNKVYVVCFHGERDHGTVVAKCAYIFDKCKRAYGNNSCVKVNNPSKDQLDRINSRCRKGAVIVVTHSTPTHDTTCPYDVWDSDLTPTDIATIFPDTWVIWNGCFGWGIAAQPNCSNIIPVQGVDGVLPVDNENWIEVMILLEKMANGQPYSQDDVCEALYGHNNDADQRRRAGRGRAYREEIWY</sequence>
<feature type="region of interest" description="Disordered" evidence="1">
    <location>
        <begin position="752"/>
        <end position="862"/>
    </location>
</feature>
<dbReference type="AlphaFoldDB" id="A0A0L0FTM3"/>
<reference evidence="2 3" key="1">
    <citation type="submission" date="2011-02" db="EMBL/GenBank/DDBJ databases">
        <title>The Genome Sequence of Sphaeroforma arctica JP610.</title>
        <authorList>
            <consortium name="The Broad Institute Genome Sequencing Platform"/>
            <person name="Russ C."/>
            <person name="Cuomo C."/>
            <person name="Young S.K."/>
            <person name="Zeng Q."/>
            <person name="Gargeya S."/>
            <person name="Alvarado L."/>
            <person name="Berlin A."/>
            <person name="Chapman S.B."/>
            <person name="Chen Z."/>
            <person name="Freedman E."/>
            <person name="Gellesch M."/>
            <person name="Goldberg J."/>
            <person name="Griggs A."/>
            <person name="Gujja S."/>
            <person name="Heilman E."/>
            <person name="Heiman D."/>
            <person name="Howarth C."/>
            <person name="Mehta T."/>
            <person name="Neiman D."/>
            <person name="Pearson M."/>
            <person name="Roberts A."/>
            <person name="Saif S."/>
            <person name="Shea T."/>
            <person name="Shenoy N."/>
            <person name="Sisk P."/>
            <person name="Stolte C."/>
            <person name="Sykes S."/>
            <person name="White J."/>
            <person name="Yandava C."/>
            <person name="Burger G."/>
            <person name="Gray M.W."/>
            <person name="Holland P.W.H."/>
            <person name="King N."/>
            <person name="Lang F.B.F."/>
            <person name="Roger A.J."/>
            <person name="Ruiz-Trillo I."/>
            <person name="Haas B."/>
            <person name="Nusbaum C."/>
            <person name="Birren B."/>
        </authorList>
    </citation>
    <scope>NUCLEOTIDE SEQUENCE [LARGE SCALE GENOMIC DNA]</scope>
    <source>
        <strain evidence="2 3">JP610</strain>
    </source>
</reference>
<protein>
    <submittedName>
        <fullName evidence="2">Uncharacterized protein</fullName>
    </submittedName>
</protein>
<evidence type="ECO:0000256" key="1">
    <source>
        <dbReference type="SAM" id="MobiDB-lite"/>
    </source>
</evidence>
<feature type="compositionally biased region" description="Low complexity" evidence="1">
    <location>
        <begin position="752"/>
        <end position="859"/>
    </location>
</feature>
<evidence type="ECO:0000313" key="3">
    <source>
        <dbReference type="Proteomes" id="UP000054560"/>
    </source>
</evidence>